<sequence>MEDFQTITVFNFAHEIIVLKSILQNEGIPFLFQNENLIAVDPFASIAYGGIHLKVHRNDFERVQKILDELNNNLEIV</sequence>
<evidence type="ECO:0000313" key="1">
    <source>
        <dbReference type="EMBL" id="QBN19282.1"/>
    </source>
</evidence>
<keyword evidence="2" id="KW-1185">Reference proteome</keyword>
<organism evidence="1 2">
    <name type="scientific">Flavobacterium nackdongense</name>
    <dbReference type="NCBI Taxonomy" id="2547394"/>
    <lineage>
        <taxon>Bacteria</taxon>
        <taxon>Pseudomonadati</taxon>
        <taxon>Bacteroidota</taxon>
        <taxon>Flavobacteriia</taxon>
        <taxon>Flavobacteriales</taxon>
        <taxon>Flavobacteriaceae</taxon>
        <taxon>Flavobacterium</taxon>
    </lineage>
</organism>
<dbReference type="EMBL" id="CP037933">
    <property type="protein sequence ID" value="QBN19282.1"/>
    <property type="molecule type" value="Genomic_DNA"/>
</dbReference>
<dbReference type="RefSeq" id="WP_133276801.1">
    <property type="nucleotide sequence ID" value="NZ_CP037933.1"/>
</dbReference>
<dbReference type="Proteomes" id="UP000291124">
    <property type="component" value="Chromosome"/>
</dbReference>
<dbReference type="KEGG" id="fnk:E1750_10865"/>
<evidence type="ECO:0000313" key="2">
    <source>
        <dbReference type="Proteomes" id="UP000291124"/>
    </source>
</evidence>
<reference evidence="2" key="1">
    <citation type="submission" date="2019-03" db="EMBL/GenBank/DDBJ databases">
        <title>Flavobacterium sp.</title>
        <authorList>
            <person name="Kim H."/>
        </authorList>
    </citation>
    <scope>NUCLEOTIDE SEQUENCE [LARGE SCALE GENOMIC DNA]</scope>
    <source>
        <strain evidence="2">GS13</strain>
    </source>
</reference>
<name>A0A4V1AGU7_9FLAO</name>
<proteinExistence type="predicted"/>
<dbReference type="InterPro" id="IPR011322">
    <property type="entry name" value="N-reg_PII-like_a/b"/>
</dbReference>
<gene>
    <name evidence="1" type="ORF">E1750_10865</name>
</gene>
<protein>
    <submittedName>
        <fullName evidence="1">DUF2007 domain-containing protein</fullName>
    </submittedName>
</protein>
<dbReference type="OrthoDB" id="8480302at2"/>
<accession>A0A4V1AGU7</accession>
<dbReference type="Gene3D" id="3.30.70.790">
    <property type="entry name" value="UreE, C-terminal domain"/>
    <property type="match status" value="1"/>
</dbReference>
<dbReference type="AlphaFoldDB" id="A0A4V1AGU7"/>
<dbReference type="SUPFAM" id="SSF54913">
    <property type="entry name" value="GlnB-like"/>
    <property type="match status" value="1"/>
</dbReference>